<dbReference type="EMBL" id="JADNYM010000009">
    <property type="protein sequence ID" value="MBG0739498.1"/>
    <property type="molecule type" value="Genomic_DNA"/>
</dbReference>
<dbReference type="AlphaFoldDB" id="A0A931G535"/>
<dbReference type="CDD" id="cd06127">
    <property type="entry name" value="DEDDh"/>
    <property type="match status" value="1"/>
</dbReference>
<organism evidence="5 6">
    <name type="scientific">Arthrobacter terrae</name>
    <dbReference type="NCBI Taxonomy" id="2935737"/>
    <lineage>
        <taxon>Bacteria</taxon>
        <taxon>Bacillati</taxon>
        <taxon>Actinomycetota</taxon>
        <taxon>Actinomycetes</taxon>
        <taxon>Micrococcales</taxon>
        <taxon>Micrococcaceae</taxon>
        <taxon>Arthrobacter</taxon>
    </lineage>
</organism>
<keyword evidence="2" id="KW-0378">Hydrolase</keyword>
<reference evidence="5 6" key="1">
    <citation type="submission" date="2020-11" db="EMBL/GenBank/DDBJ databases">
        <title>Arthrobacter antarcticus sp. nov., isolated from Antarctic Soil.</title>
        <authorList>
            <person name="Li J."/>
        </authorList>
    </citation>
    <scope>NUCLEOTIDE SEQUENCE [LARGE SCALE GENOMIC DNA]</scope>
    <source>
        <strain evidence="5 6">Z1-20</strain>
    </source>
</reference>
<proteinExistence type="predicted"/>
<evidence type="ECO:0000256" key="2">
    <source>
        <dbReference type="ARBA" id="ARBA00022801"/>
    </source>
</evidence>
<dbReference type="PANTHER" id="PTHR30231">
    <property type="entry name" value="DNA POLYMERASE III SUBUNIT EPSILON"/>
    <property type="match status" value="1"/>
</dbReference>
<dbReference type="InterPro" id="IPR012337">
    <property type="entry name" value="RNaseH-like_sf"/>
</dbReference>
<dbReference type="SMART" id="SM00479">
    <property type="entry name" value="EXOIII"/>
    <property type="match status" value="1"/>
</dbReference>
<sequence length="227" mass="24532">MNSWHTRPRAAFDVETTGRDPREARLVTASIVVVDGGGTVTAEHDWLADPGVEIPAEVTAIHGVTTERARQLGLPAERAAAEVSQVLAGLFASGIPVLAFNACYDFTVLARESFRYGVPPLSALPVIDPYICNKQVHKYRKGRRTLGALCQEYGVSLEDAHTSAADALATIRLADALAVRFPELQLEAGALHASQIGWAAAQAADFQAYLRRKDPAAVIERHWPVLI</sequence>
<evidence type="ECO:0000259" key="4">
    <source>
        <dbReference type="SMART" id="SM00479"/>
    </source>
</evidence>
<name>A0A931G535_9MICC</name>
<dbReference type="InterPro" id="IPR036397">
    <property type="entry name" value="RNaseH_sf"/>
</dbReference>
<protein>
    <submittedName>
        <fullName evidence="5">3'-5' exonuclease</fullName>
    </submittedName>
</protein>
<dbReference type="NCBIfam" id="NF005927">
    <property type="entry name" value="PRK07942.1"/>
    <property type="match status" value="1"/>
</dbReference>
<dbReference type="Pfam" id="PF00929">
    <property type="entry name" value="RNase_T"/>
    <property type="match status" value="1"/>
</dbReference>
<keyword evidence="6" id="KW-1185">Reference proteome</keyword>
<feature type="domain" description="Exonuclease" evidence="4">
    <location>
        <begin position="8"/>
        <end position="183"/>
    </location>
</feature>
<dbReference type="PANTHER" id="PTHR30231:SF4">
    <property type="entry name" value="PROTEIN NEN2"/>
    <property type="match status" value="1"/>
</dbReference>
<gene>
    <name evidence="5" type="ORF">IV500_08875</name>
</gene>
<dbReference type="InterPro" id="IPR013520">
    <property type="entry name" value="Ribonucl_H"/>
</dbReference>
<keyword evidence="1" id="KW-0540">Nuclease</keyword>
<dbReference type="Proteomes" id="UP000655366">
    <property type="component" value="Unassembled WGS sequence"/>
</dbReference>
<dbReference type="GO" id="GO:0008408">
    <property type="term" value="F:3'-5' exonuclease activity"/>
    <property type="evidence" value="ECO:0007669"/>
    <property type="project" value="TreeGrafter"/>
</dbReference>
<evidence type="ECO:0000313" key="5">
    <source>
        <dbReference type="EMBL" id="MBG0739498.1"/>
    </source>
</evidence>
<dbReference type="GO" id="GO:0003676">
    <property type="term" value="F:nucleic acid binding"/>
    <property type="evidence" value="ECO:0007669"/>
    <property type="project" value="InterPro"/>
</dbReference>
<dbReference type="RefSeq" id="WP_196396434.1">
    <property type="nucleotide sequence ID" value="NZ_JADNYM010000009.1"/>
</dbReference>
<comment type="caution">
    <text evidence="5">The sequence shown here is derived from an EMBL/GenBank/DDBJ whole genome shotgun (WGS) entry which is preliminary data.</text>
</comment>
<evidence type="ECO:0000313" key="6">
    <source>
        <dbReference type="Proteomes" id="UP000655366"/>
    </source>
</evidence>
<keyword evidence="3 5" id="KW-0269">Exonuclease</keyword>
<accession>A0A931G535</accession>
<dbReference type="GO" id="GO:0005829">
    <property type="term" value="C:cytosol"/>
    <property type="evidence" value="ECO:0007669"/>
    <property type="project" value="TreeGrafter"/>
</dbReference>
<evidence type="ECO:0000256" key="1">
    <source>
        <dbReference type="ARBA" id="ARBA00022722"/>
    </source>
</evidence>
<dbReference type="SUPFAM" id="SSF53098">
    <property type="entry name" value="Ribonuclease H-like"/>
    <property type="match status" value="1"/>
</dbReference>
<evidence type="ECO:0000256" key="3">
    <source>
        <dbReference type="ARBA" id="ARBA00022839"/>
    </source>
</evidence>
<dbReference type="Gene3D" id="3.30.420.10">
    <property type="entry name" value="Ribonuclease H-like superfamily/Ribonuclease H"/>
    <property type="match status" value="1"/>
</dbReference>